<comment type="caution">
    <text evidence="10">The sequence shown here is derived from an EMBL/GenBank/DDBJ whole genome shotgun (WGS) entry which is preliminary data.</text>
</comment>
<keyword evidence="4" id="KW-0812">Transmembrane</keyword>
<evidence type="ECO:0000256" key="6">
    <source>
        <dbReference type="ARBA" id="ARBA00023034"/>
    </source>
</evidence>
<proteinExistence type="inferred from homology"/>
<evidence type="ECO:0000256" key="3">
    <source>
        <dbReference type="ARBA" id="ARBA00022679"/>
    </source>
</evidence>
<evidence type="ECO:0000313" key="11">
    <source>
        <dbReference type="Proteomes" id="UP001189429"/>
    </source>
</evidence>
<dbReference type="InterPro" id="IPR005331">
    <property type="entry name" value="Sulfotransferase"/>
</dbReference>
<comment type="similarity">
    <text evidence="2">Belongs to the sulfotransferase 2 family.</text>
</comment>
<dbReference type="Pfam" id="PF03567">
    <property type="entry name" value="Sulfotransfer_2"/>
    <property type="match status" value="1"/>
</dbReference>
<evidence type="ECO:0000313" key="10">
    <source>
        <dbReference type="EMBL" id="CAK0892360.1"/>
    </source>
</evidence>
<dbReference type="Proteomes" id="UP001189429">
    <property type="component" value="Unassembled WGS sequence"/>
</dbReference>
<keyword evidence="6" id="KW-0333">Golgi apparatus</keyword>
<evidence type="ECO:0000256" key="1">
    <source>
        <dbReference type="ARBA" id="ARBA00004323"/>
    </source>
</evidence>
<sequence length="431" mass="47192">MTAAAVAIWISQTIGFASALSGRQQGIAEILASADPSAGVPHTVEAAEGELKAHEGGVSRSLFAWSAGDEEAGGGPEQVSGVEGLARSFALDRKKPKRKAVNTTVVKKKRKHWPAHLQARLLLPEAKVAFCYMPKVASAQMSSMFGELNGIDEDYNDPWEASGPKALNISWANVTKANGWKFAFFTRDPLARYLSAFGSKCLPNSDGIVEGNGKDCLGKITWHFAPMEQLVQTFEERARNDTKKGRPANNSHWFSQSTCLRACGIDRFHPKAVDFIGNLDNDAHAEVTRMFDTLGVSAAYPQAKEVVEKYFPSEGAGHSSRSHNKQDTFYRNRTTVWLVSKLYQEDYERLHLKRPAVWNEAVETSRQERFHDDELLTPEDIASIAALEAERNANKEADNQRRSAAHGARAPGLVAALLPLMALAAARAAAC</sequence>
<name>A0ABN9X3N1_9DINO</name>
<reference evidence="10" key="1">
    <citation type="submission" date="2023-10" db="EMBL/GenBank/DDBJ databases">
        <authorList>
            <person name="Chen Y."/>
            <person name="Shah S."/>
            <person name="Dougan E. K."/>
            <person name="Thang M."/>
            <person name="Chan C."/>
        </authorList>
    </citation>
    <scope>NUCLEOTIDE SEQUENCE [LARGE SCALE GENOMIC DNA]</scope>
</reference>
<keyword evidence="11" id="KW-1185">Reference proteome</keyword>
<evidence type="ECO:0000256" key="9">
    <source>
        <dbReference type="SAM" id="SignalP"/>
    </source>
</evidence>
<evidence type="ECO:0000256" key="4">
    <source>
        <dbReference type="ARBA" id="ARBA00022692"/>
    </source>
</evidence>
<keyword evidence="7" id="KW-0472">Membrane</keyword>
<accession>A0ABN9X3N1</accession>
<protein>
    <recommendedName>
        <fullName evidence="12">Sulfotransferase</fullName>
    </recommendedName>
</protein>
<feature type="chain" id="PRO_5046924368" description="Sulfotransferase" evidence="9">
    <location>
        <begin position="20"/>
        <end position="431"/>
    </location>
</feature>
<evidence type="ECO:0000256" key="5">
    <source>
        <dbReference type="ARBA" id="ARBA00022989"/>
    </source>
</evidence>
<gene>
    <name evidence="10" type="ORF">PCOR1329_LOCUS72048</name>
</gene>
<dbReference type="InterPro" id="IPR018011">
    <property type="entry name" value="Carb_sulfotrans_8-10"/>
</dbReference>
<feature type="signal peptide" evidence="9">
    <location>
        <begin position="1"/>
        <end position="19"/>
    </location>
</feature>
<evidence type="ECO:0000256" key="8">
    <source>
        <dbReference type="ARBA" id="ARBA00023180"/>
    </source>
</evidence>
<keyword evidence="9" id="KW-0732">Signal</keyword>
<keyword evidence="5" id="KW-1133">Transmembrane helix</keyword>
<comment type="subcellular location">
    <subcellularLocation>
        <location evidence="1">Golgi apparatus membrane</location>
        <topology evidence="1">Single-pass type II membrane protein</topology>
    </subcellularLocation>
</comment>
<dbReference type="EMBL" id="CAUYUJ010019604">
    <property type="protein sequence ID" value="CAK0892360.1"/>
    <property type="molecule type" value="Genomic_DNA"/>
</dbReference>
<evidence type="ECO:0000256" key="2">
    <source>
        <dbReference type="ARBA" id="ARBA00006339"/>
    </source>
</evidence>
<organism evidence="10 11">
    <name type="scientific">Prorocentrum cordatum</name>
    <dbReference type="NCBI Taxonomy" id="2364126"/>
    <lineage>
        <taxon>Eukaryota</taxon>
        <taxon>Sar</taxon>
        <taxon>Alveolata</taxon>
        <taxon>Dinophyceae</taxon>
        <taxon>Prorocentrales</taxon>
        <taxon>Prorocentraceae</taxon>
        <taxon>Prorocentrum</taxon>
    </lineage>
</organism>
<keyword evidence="8" id="KW-0325">Glycoprotein</keyword>
<dbReference type="PANTHER" id="PTHR12137:SF54">
    <property type="entry name" value="CARBOHYDRATE SULFOTRANSFERASE"/>
    <property type="match status" value="1"/>
</dbReference>
<dbReference type="PANTHER" id="PTHR12137">
    <property type="entry name" value="CARBOHYDRATE SULFOTRANSFERASE"/>
    <property type="match status" value="1"/>
</dbReference>
<evidence type="ECO:0008006" key="12">
    <source>
        <dbReference type="Google" id="ProtNLM"/>
    </source>
</evidence>
<evidence type="ECO:0000256" key="7">
    <source>
        <dbReference type="ARBA" id="ARBA00023136"/>
    </source>
</evidence>
<keyword evidence="3" id="KW-0808">Transferase</keyword>